<dbReference type="GO" id="GO:0008233">
    <property type="term" value="F:peptidase activity"/>
    <property type="evidence" value="ECO:0007669"/>
    <property type="project" value="UniProtKB-KW"/>
</dbReference>
<dbReference type="Pfam" id="PF13365">
    <property type="entry name" value="Trypsin_2"/>
    <property type="match status" value="1"/>
</dbReference>
<organism evidence="2 3">
    <name type="scientific">Amycolatopsis samaneae</name>
    <dbReference type="NCBI Taxonomy" id="664691"/>
    <lineage>
        <taxon>Bacteria</taxon>
        <taxon>Bacillati</taxon>
        <taxon>Actinomycetota</taxon>
        <taxon>Actinomycetes</taxon>
        <taxon>Pseudonocardiales</taxon>
        <taxon>Pseudonocardiaceae</taxon>
        <taxon>Amycolatopsis</taxon>
    </lineage>
</organism>
<dbReference type="InterPro" id="IPR009003">
    <property type="entry name" value="Peptidase_S1_PA"/>
</dbReference>
<dbReference type="EMBL" id="JBHUKU010000009">
    <property type="protein sequence ID" value="MFD2461033.1"/>
    <property type="molecule type" value="Genomic_DNA"/>
</dbReference>
<keyword evidence="2" id="KW-0378">Hydrolase</keyword>
<dbReference type="Proteomes" id="UP001597419">
    <property type="component" value="Unassembled WGS sequence"/>
</dbReference>
<proteinExistence type="predicted"/>
<keyword evidence="2" id="KW-0645">Protease</keyword>
<evidence type="ECO:0000313" key="3">
    <source>
        <dbReference type="Proteomes" id="UP001597419"/>
    </source>
</evidence>
<dbReference type="Gene3D" id="2.40.10.10">
    <property type="entry name" value="Trypsin-like serine proteases"/>
    <property type="match status" value="1"/>
</dbReference>
<dbReference type="SUPFAM" id="SSF50494">
    <property type="entry name" value="Trypsin-like serine proteases"/>
    <property type="match status" value="1"/>
</dbReference>
<reference evidence="3" key="1">
    <citation type="journal article" date="2019" name="Int. J. Syst. Evol. Microbiol.">
        <title>The Global Catalogue of Microorganisms (GCM) 10K type strain sequencing project: providing services to taxonomists for standard genome sequencing and annotation.</title>
        <authorList>
            <consortium name="The Broad Institute Genomics Platform"/>
            <consortium name="The Broad Institute Genome Sequencing Center for Infectious Disease"/>
            <person name="Wu L."/>
            <person name="Ma J."/>
        </authorList>
    </citation>
    <scope>NUCLEOTIDE SEQUENCE [LARGE SCALE GENOMIC DNA]</scope>
    <source>
        <strain evidence="3">CGMCC 4.7643</strain>
    </source>
</reference>
<dbReference type="RefSeq" id="WP_345406606.1">
    <property type="nucleotide sequence ID" value="NZ_BAABHG010000020.1"/>
</dbReference>
<dbReference type="InterPro" id="IPR043504">
    <property type="entry name" value="Peptidase_S1_PA_chymotrypsin"/>
</dbReference>
<comment type="caution">
    <text evidence="2">The sequence shown here is derived from an EMBL/GenBank/DDBJ whole genome shotgun (WGS) entry which is preliminary data.</text>
</comment>
<accession>A0ABW5GJM0</accession>
<keyword evidence="1" id="KW-0732">Signal</keyword>
<keyword evidence="3" id="KW-1185">Reference proteome</keyword>
<dbReference type="GO" id="GO:0006508">
    <property type="term" value="P:proteolysis"/>
    <property type="evidence" value="ECO:0007669"/>
    <property type="project" value="UniProtKB-KW"/>
</dbReference>
<feature type="signal peptide" evidence="1">
    <location>
        <begin position="1"/>
        <end position="26"/>
    </location>
</feature>
<evidence type="ECO:0000256" key="1">
    <source>
        <dbReference type="SAM" id="SignalP"/>
    </source>
</evidence>
<evidence type="ECO:0000313" key="2">
    <source>
        <dbReference type="EMBL" id="MFD2461033.1"/>
    </source>
</evidence>
<name>A0ABW5GJM0_9PSEU</name>
<sequence length="278" mass="29206">MIRRLLGALAVAATATAVLGTTPALAATTTFAGTVALSNCSGSVVKPAGTPDTAPALVLSNGHCLESGMPRPGQVIVNRASSRSFSLLSPDGQRSLGALRAKKIVYGTMTDTDVSLYQVSTTYAQIKRQYGITALELSNAHPADGVRMDVVSGYWKQIYSCTVNGFVHELRENGWVWKDSIRYTPDCQTIGGTSGSPVVETSTGKVIGVNNTRNENGEECTLNNPCEVDESGNVTVHPDTPYGQETYGIPACLTQANEIDLARPGCSLPKPLAVDAAA</sequence>
<feature type="chain" id="PRO_5045458573" evidence="1">
    <location>
        <begin position="27"/>
        <end position="278"/>
    </location>
</feature>
<protein>
    <submittedName>
        <fullName evidence="2">Serine protease</fullName>
    </submittedName>
</protein>
<gene>
    <name evidence="2" type="ORF">ACFSYJ_20675</name>
</gene>